<comment type="caution">
    <text evidence="1">The sequence shown here is derived from an EMBL/GenBank/DDBJ whole genome shotgun (WGS) entry which is preliminary data.</text>
</comment>
<dbReference type="InterPro" id="IPR002060">
    <property type="entry name" value="Squ/phyt_synthse"/>
</dbReference>
<dbReference type="AlphaFoldDB" id="A0A0H2MFZ1"/>
<dbReference type="Proteomes" id="UP000035444">
    <property type="component" value="Unassembled WGS sequence"/>
</dbReference>
<reference evidence="1 2" key="1">
    <citation type="submission" date="2015-03" db="EMBL/GenBank/DDBJ databases">
        <title>Genome Sequence of Kiloniella spongiae MEBiC09566, isolated from a marine sponge.</title>
        <authorList>
            <person name="Shao Z."/>
            <person name="Wang L."/>
            <person name="Li X."/>
        </authorList>
    </citation>
    <scope>NUCLEOTIDE SEQUENCE [LARGE SCALE GENOMIC DNA]</scope>
    <source>
        <strain evidence="1 2">MEBiC09566</strain>
    </source>
</reference>
<evidence type="ECO:0000313" key="1">
    <source>
        <dbReference type="EMBL" id="KLN61429.1"/>
    </source>
</evidence>
<accession>A0A0H2MFZ1</accession>
<dbReference type="Gene3D" id="1.10.600.10">
    <property type="entry name" value="Farnesyl Diphosphate Synthase"/>
    <property type="match status" value="1"/>
</dbReference>
<name>A0A0H2MFZ1_9PROT</name>
<evidence type="ECO:0008006" key="3">
    <source>
        <dbReference type="Google" id="ProtNLM"/>
    </source>
</evidence>
<dbReference type="SUPFAM" id="SSF48576">
    <property type="entry name" value="Terpenoid synthases"/>
    <property type="match status" value="1"/>
</dbReference>
<dbReference type="InterPro" id="IPR008949">
    <property type="entry name" value="Isoprenoid_synthase_dom_sf"/>
</dbReference>
<dbReference type="STRING" id="1489064.WH96_07335"/>
<dbReference type="Pfam" id="PF00494">
    <property type="entry name" value="SQS_PSY"/>
    <property type="match status" value="1"/>
</dbReference>
<keyword evidence="2" id="KW-1185">Reference proteome</keyword>
<evidence type="ECO:0000313" key="2">
    <source>
        <dbReference type="Proteomes" id="UP000035444"/>
    </source>
</evidence>
<proteinExistence type="predicted"/>
<dbReference type="RefSeq" id="WP_047763511.1">
    <property type="nucleotide sequence ID" value="NZ_LAQL01000004.1"/>
</dbReference>
<dbReference type="EMBL" id="LAQL01000004">
    <property type="protein sequence ID" value="KLN61429.1"/>
    <property type="molecule type" value="Genomic_DNA"/>
</dbReference>
<protein>
    <recommendedName>
        <fullName evidence="3">Phytoene synthase</fullName>
    </recommendedName>
</protein>
<dbReference type="OrthoDB" id="9814909at2"/>
<sequence>MSNDTGLSYCGGDIKKNDYDRYLTCLFAKDRARENLFALYAFNQEVAKTAEVVSEPLTGMIRLQWWREAIEGIFEGNPRKHLVVEALAKAVKDHGLQREKLDEFINAREFDLEDAVPQNLDALEGYVVRTSSALLSLATDITYDKENADESATEALGQACQSMGLAWGILGIIRATPFYAAKKRVYLPQDLMNQYGLNTSTLFELKSSPELCLISKALTEQIKIHLSRARSFSDNIPKLAKSPLLLGALADQYVKRLESNSYDPFDAVLHHPKASTTWKLMWANICSRY</sequence>
<gene>
    <name evidence="1" type="ORF">WH96_07335</name>
</gene>
<dbReference type="GO" id="GO:0016765">
    <property type="term" value="F:transferase activity, transferring alkyl or aryl (other than methyl) groups"/>
    <property type="evidence" value="ECO:0007669"/>
    <property type="project" value="UniProtKB-ARBA"/>
</dbReference>
<organism evidence="1 2">
    <name type="scientific">Kiloniella spongiae</name>
    <dbReference type="NCBI Taxonomy" id="1489064"/>
    <lineage>
        <taxon>Bacteria</taxon>
        <taxon>Pseudomonadati</taxon>
        <taxon>Pseudomonadota</taxon>
        <taxon>Alphaproteobacteria</taxon>
        <taxon>Rhodospirillales</taxon>
        <taxon>Kiloniellaceae</taxon>
        <taxon>Kiloniella</taxon>
    </lineage>
</organism>
<dbReference type="PANTHER" id="PTHR31480">
    <property type="entry name" value="BIFUNCTIONAL LYCOPENE CYCLASE/PHYTOENE SYNTHASE"/>
    <property type="match status" value="1"/>
</dbReference>